<reference evidence="14 15" key="1">
    <citation type="submission" date="2024-09" db="EMBL/GenBank/DDBJ databases">
        <authorList>
            <person name="Sun Q."/>
            <person name="Mori K."/>
        </authorList>
    </citation>
    <scope>NUCLEOTIDE SEQUENCE [LARGE SCALE GENOMIC DNA]</scope>
    <source>
        <strain evidence="14 15">CECT 8064</strain>
    </source>
</reference>
<keyword evidence="4" id="KW-1134">Transmembrane beta strand</keyword>
<evidence type="ECO:0000313" key="14">
    <source>
        <dbReference type="EMBL" id="MFB9137572.1"/>
    </source>
</evidence>
<protein>
    <recommendedName>
        <fullName evidence="3">Translocation and assembly module subunit TamA</fullName>
    </recommendedName>
    <alternativeName>
        <fullName evidence="9">Autotransporter assembly factor TamA</fullName>
    </alternativeName>
</protein>
<evidence type="ECO:0000256" key="4">
    <source>
        <dbReference type="ARBA" id="ARBA00022452"/>
    </source>
</evidence>
<dbReference type="PANTHER" id="PTHR12815:SF47">
    <property type="entry name" value="TRANSLOCATION AND ASSEMBLY MODULE SUBUNIT TAMA"/>
    <property type="match status" value="1"/>
</dbReference>
<evidence type="ECO:0000313" key="15">
    <source>
        <dbReference type="Proteomes" id="UP001589645"/>
    </source>
</evidence>
<dbReference type="Proteomes" id="UP001589645">
    <property type="component" value="Unassembled WGS sequence"/>
</dbReference>
<evidence type="ECO:0000256" key="1">
    <source>
        <dbReference type="ARBA" id="ARBA00004442"/>
    </source>
</evidence>
<dbReference type="InterPro" id="IPR035243">
    <property type="entry name" value="TamA_POTRA_Dom_1"/>
</dbReference>
<dbReference type="EMBL" id="JBHMEP010000014">
    <property type="protein sequence ID" value="MFB9137572.1"/>
    <property type="molecule type" value="Genomic_DNA"/>
</dbReference>
<keyword evidence="7" id="KW-0472">Membrane</keyword>
<keyword evidence="8" id="KW-0998">Cell outer membrane</keyword>
<feature type="domain" description="TamA POTRA" evidence="13">
    <location>
        <begin position="26"/>
        <end position="95"/>
    </location>
</feature>
<dbReference type="InterPro" id="IPR000184">
    <property type="entry name" value="Bac_surfAg_D15"/>
</dbReference>
<name>A0ABV5HTH7_9VIBR</name>
<dbReference type="PANTHER" id="PTHR12815">
    <property type="entry name" value="SORTING AND ASSEMBLY MACHINERY SAMM50 PROTEIN FAMILY MEMBER"/>
    <property type="match status" value="1"/>
</dbReference>
<evidence type="ECO:0000256" key="6">
    <source>
        <dbReference type="ARBA" id="ARBA00022729"/>
    </source>
</evidence>
<dbReference type="Gene3D" id="2.40.160.50">
    <property type="entry name" value="membrane protein fhac: a member of the omp85/tpsb transporter family"/>
    <property type="match status" value="1"/>
</dbReference>
<feature type="chain" id="PRO_5045612027" description="Translocation and assembly module subunit TamA" evidence="11">
    <location>
        <begin position="22"/>
        <end position="571"/>
    </location>
</feature>
<evidence type="ECO:0000259" key="12">
    <source>
        <dbReference type="Pfam" id="PF01103"/>
    </source>
</evidence>
<evidence type="ECO:0000256" key="10">
    <source>
        <dbReference type="ARBA" id="ARBA00093548"/>
    </source>
</evidence>
<organism evidence="14 15">
    <name type="scientific">Vibrio olivae</name>
    <dbReference type="NCBI Taxonomy" id="1243002"/>
    <lineage>
        <taxon>Bacteria</taxon>
        <taxon>Pseudomonadati</taxon>
        <taxon>Pseudomonadota</taxon>
        <taxon>Gammaproteobacteria</taxon>
        <taxon>Vibrionales</taxon>
        <taxon>Vibrionaceae</taxon>
        <taxon>Vibrio</taxon>
    </lineage>
</organism>
<keyword evidence="15" id="KW-1185">Reference proteome</keyword>
<evidence type="ECO:0000256" key="9">
    <source>
        <dbReference type="ARBA" id="ARBA00033063"/>
    </source>
</evidence>
<comment type="similarity">
    <text evidence="2">Belongs to the TamA family.</text>
</comment>
<accession>A0ABV5HTH7</accession>
<dbReference type="Pfam" id="PF17243">
    <property type="entry name" value="POTRA_TamA_1"/>
    <property type="match status" value="1"/>
</dbReference>
<keyword evidence="5" id="KW-0812">Transmembrane</keyword>
<dbReference type="Gene3D" id="3.10.20.310">
    <property type="entry name" value="membrane protein fhac"/>
    <property type="match status" value="3"/>
</dbReference>
<evidence type="ECO:0000256" key="2">
    <source>
        <dbReference type="ARBA" id="ARBA00010248"/>
    </source>
</evidence>
<evidence type="ECO:0000256" key="7">
    <source>
        <dbReference type="ARBA" id="ARBA00023136"/>
    </source>
</evidence>
<evidence type="ECO:0000259" key="13">
    <source>
        <dbReference type="Pfam" id="PF17243"/>
    </source>
</evidence>
<evidence type="ECO:0000256" key="8">
    <source>
        <dbReference type="ARBA" id="ARBA00023237"/>
    </source>
</evidence>
<dbReference type="InterPro" id="IPR039910">
    <property type="entry name" value="D15-like"/>
</dbReference>
<dbReference type="Pfam" id="PF01103">
    <property type="entry name" value="Omp85"/>
    <property type="match status" value="1"/>
</dbReference>
<gene>
    <name evidence="14" type="ORF">ACFFUV_21715</name>
</gene>
<evidence type="ECO:0000256" key="5">
    <source>
        <dbReference type="ARBA" id="ARBA00022692"/>
    </source>
</evidence>
<dbReference type="RefSeq" id="WP_390197423.1">
    <property type="nucleotide sequence ID" value="NZ_JBHMEP010000014.1"/>
</dbReference>
<sequence>MFTKSLPVFIAISCLSTMAHAKDIDLVVNGLDGSVQRNVDVYLSSIPQKDYSADLRFQSRVQDSINEALNAVGYYNATFSFVFSKAEQTLTVNIDLGEPTRIAELDIELTGEAQTDKDFTQAIERSPLQVGEVLNHSQYDSLKSQLRNMALKKGYFNAKYTASRLEVSPPRNQAFLRLHFDSGMRYHFGQTHIDGSQIELDRVHSLQPYKRGEPYLVSKVGKFNSNLSNTDWFSSIVVEPDLSDLGDDRELPINVSLAPQSRNQLETGIGYSTDVGVRGSLKWNKPWVNSRGHSFDSSFSLSKPEQTITAGYRIPLDDVLHQYYRIQYGMKKVDNRDTNSLESNLQFERHWVKETGWHTTAYIRYLVENYEQGLQDDTGQFVMPGLSFSRTRTRGSAMPYWGDKQSVTFEYGDRYALSETSVLRIIGSSSWIRSLNENHRGLWRISGGVNLTEEFDKLPPSLRFFAGGDNSLRGYGYESISPRDSSGALTGAKYLLTNSLEYQYRLGGNWWAALFYDTGDAFNDEPILKDGVGMGIRWGSPVGPIALDFAWGLDADSGDEFQIHFSLGPEL</sequence>
<comment type="subunit">
    <text evidence="10">Interacts with TamB to form the translocation and assembly module (TAM).</text>
</comment>
<comment type="subcellular location">
    <subcellularLocation>
        <location evidence="1">Cell outer membrane</location>
    </subcellularLocation>
</comment>
<comment type="caution">
    <text evidence="14">The sequence shown here is derived from an EMBL/GenBank/DDBJ whole genome shotgun (WGS) entry which is preliminary data.</text>
</comment>
<feature type="domain" description="Bacterial surface antigen (D15)" evidence="12">
    <location>
        <begin position="269"/>
        <end position="568"/>
    </location>
</feature>
<feature type="signal peptide" evidence="11">
    <location>
        <begin position="1"/>
        <end position="21"/>
    </location>
</feature>
<proteinExistence type="inferred from homology"/>
<keyword evidence="6 11" id="KW-0732">Signal</keyword>
<evidence type="ECO:0000256" key="11">
    <source>
        <dbReference type="SAM" id="SignalP"/>
    </source>
</evidence>
<evidence type="ECO:0000256" key="3">
    <source>
        <dbReference type="ARBA" id="ARBA00015419"/>
    </source>
</evidence>